<dbReference type="Pfam" id="PF13508">
    <property type="entry name" value="Acetyltransf_7"/>
    <property type="match status" value="1"/>
</dbReference>
<keyword evidence="2" id="KW-0012">Acyltransferase</keyword>
<dbReference type="EMBL" id="RFLX01000002">
    <property type="protein sequence ID" value="RMI26566.1"/>
    <property type="molecule type" value="Genomic_DNA"/>
</dbReference>
<dbReference type="AlphaFoldDB" id="A0A3A9JKT5"/>
<keyword evidence="1 4" id="KW-0808">Transferase</keyword>
<dbReference type="RefSeq" id="WP_120638189.1">
    <property type="nucleotide sequence ID" value="NZ_RAQU01000047.1"/>
</dbReference>
<dbReference type="Proteomes" id="UP000278036">
    <property type="component" value="Unassembled WGS sequence"/>
</dbReference>
<evidence type="ECO:0000313" key="5">
    <source>
        <dbReference type="EMBL" id="RMI26566.1"/>
    </source>
</evidence>
<reference evidence="4 7" key="1">
    <citation type="submission" date="2018-09" db="EMBL/GenBank/DDBJ databases">
        <title>Roseomonas sp. nov., isolated from feces of Tibetan antelopes in the Qinghai-Tibet plateau, China.</title>
        <authorList>
            <person name="Tian Z."/>
        </authorList>
    </citation>
    <scope>NUCLEOTIDE SEQUENCE [LARGE SCALE GENOMIC DNA]</scope>
    <source>
        <strain evidence="5 6">Z23</strain>
        <strain evidence="4 7">Z24</strain>
    </source>
</reference>
<accession>A0A3A9JKT5</accession>
<dbReference type="InParanoid" id="A0A3A9JKT5"/>
<dbReference type="PROSITE" id="PS51186">
    <property type="entry name" value="GNAT"/>
    <property type="match status" value="1"/>
</dbReference>
<dbReference type="SUPFAM" id="SSF55729">
    <property type="entry name" value="Acyl-CoA N-acyltransferases (Nat)"/>
    <property type="match status" value="1"/>
</dbReference>
<sequence length="146" mass="16474">MRLARPEEAPALAALVERAYAPYVPLIGIRPLPMEDDYPARIAAGQAWVLEEDGGILGLLVLEEAPDHLWLDNIAVEPTRHGAGIGRRLMDFVFAEAIRRGKPEVRLMTNEKMARNIGIYQRLGFTEYGRREKLGRRAVLMRRPMG</sequence>
<evidence type="ECO:0000313" key="7">
    <source>
        <dbReference type="Proteomes" id="UP000278036"/>
    </source>
</evidence>
<dbReference type="EMBL" id="RAQU01000047">
    <property type="protein sequence ID" value="RKK04334.1"/>
    <property type="molecule type" value="Genomic_DNA"/>
</dbReference>
<dbReference type="Gene3D" id="3.40.630.30">
    <property type="match status" value="1"/>
</dbReference>
<dbReference type="InterPro" id="IPR050832">
    <property type="entry name" value="Bact_Acetyltransf"/>
</dbReference>
<evidence type="ECO:0000313" key="6">
    <source>
        <dbReference type="Proteomes" id="UP000274097"/>
    </source>
</evidence>
<dbReference type="InterPro" id="IPR016181">
    <property type="entry name" value="Acyl_CoA_acyltransferase"/>
</dbReference>
<dbReference type="InterPro" id="IPR000182">
    <property type="entry name" value="GNAT_dom"/>
</dbReference>
<evidence type="ECO:0000256" key="2">
    <source>
        <dbReference type="ARBA" id="ARBA00023315"/>
    </source>
</evidence>
<dbReference type="Proteomes" id="UP000274097">
    <property type="component" value="Unassembled WGS sequence"/>
</dbReference>
<protein>
    <submittedName>
        <fullName evidence="4 5">N-acetyltransferase</fullName>
    </submittedName>
</protein>
<organism evidence="4 7">
    <name type="scientific">Teichococcus wenyumeiae</name>
    <dbReference type="NCBI Taxonomy" id="2478470"/>
    <lineage>
        <taxon>Bacteria</taxon>
        <taxon>Pseudomonadati</taxon>
        <taxon>Pseudomonadota</taxon>
        <taxon>Alphaproteobacteria</taxon>
        <taxon>Acetobacterales</taxon>
        <taxon>Roseomonadaceae</taxon>
        <taxon>Roseomonas</taxon>
    </lineage>
</organism>
<dbReference type="PANTHER" id="PTHR43877">
    <property type="entry name" value="AMINOALKYLPHOSPHONATE N-ACETYLTRANSFERASE-RELATED-RELATED"/>
    <property type="match status" value="1"/>
</dbReference>
<gene>
    <name evidence="4" type="ORF">D6Z83_10060</name>
    <name evidence="5" type="ORF">EBE87_04675</name>
</gene>
<dbReference type="GO" id="GO:0016747">
    <property type="term" value="F:acyltransferase activity, transferring groups other than amino-acyl groups"/>
    <property type="evidence" value="ECO:0007669"/>
    <property type="project" value="InterPro"/>
</dbReference>
<dbReference type="OrthoDB" id="281808at2"/>
<evidence type="ECO:0000259" key="3">
    <source>
        <dbReference type="PROSITE" id="PS51186"/>
    </source>
</evidence>
<feature type="domain" description="N-acetyltransferase" evidence="3">
    <location>
        <begin position="1"/>
        <end position="146"/>
    </location>
</feature>
<name>A0A3A9JKT5_9PROT</name>
<evidence type="ECO:0000256" key="1">
    <source>
        <dbReference type="ARBA" id="ARBA00022679"/>
    </source>
</evidence>
<evidence type="ECO:0000313" key="4">
    <source>
        <dbReference type="EMBL" id="RKK04334.1"/>
    </source>
</evidence>
<keyword evidence="6" id="KW-1185">Reference proteome</keyword>
<comment type="caution">
    <text evidence="4">The sequence shown here is derived from an EMBL/GenBank/DDBJ whole genome shotgun (WGS) entry which is preliminary data.</text>
</comment>
<dbReference type="CDD" id="cd04301">
    <property type="entry name" value="NAT_SF"/>
    <property type="match status" value="1"/>
</dbReference>
<proteinExistence type="predicted"/>